<dbReference type="Gene3D" id="1.10.30.50">
    <property type="match status" value="1"/>
</dbReference>
<proteinExistence type="predicted"/>
<sequence length="266" mass="31142">MNCKNCEGEFESKRKTQVYCSNTCKEKWRSKNRVREPKGLINTVYTCKYCGKEYHPKTKDRKTYCSRECSYADKKAKPKVRPKVTCAVCGKEFEGRPDKRYCSEGCKKELVRRKHREYWTSKKAADVVNEFITKNCKECGDTFTTNLYASRRVFCSDKCSERNQRHTPSARLRHKRDNQTRRARLRGVKIESFNSIEIFERDNWCCQICGEKVDAMLPHPHLMSPTLDHIIPLVKGGTHERENVQLAHFICNSRKSGQYPYLTRGA</sequence>
<feature type="domain" description="HNH nuclease" evidence="1">
    <location>
        <begin position="193"/>
        <end position="253"/>
    </location>
</feature>
<protein>
    <submittedName>
        <fullName evidence="2">HNH endonuclease</fullName>
    </submittedName>
</protein>
<dbReference type="AlphaFoldDB" id="A0A1M5QJF9"/>
<evidence type="ECO:0000313" key="2">
    <source>
        <dbReference type="EMBL" id="SHH14225.1"/>
    </source>
</evidence>
<evidence type="ECO:0000313" key="3">
    <source>
        <dbReference type="Proteomes" id="UP000183954"/>
    </source>
</evidence>
<dbReference type="PANTHER" id="PTHR33877">
    <property type="entry name" value="SLL1193 PROTEIN"/>
    <property type="match status" value="1"/>
</dbReference>
<dbReference type="RefSeq" id="WP_073027263.1">
    <property type="nucleotide sequence ID" value="NZ_FQXJ01000003.1"/>
</dbReference>
<dbReference type="STRING" id="1121420.SAMN02746098_00282"/>
<dbReference type="Pfam" id="PF01844">
    <property type="entry name" value="HNH"/>
    <property type="match status" value="1"/>
</dbReference>
<dbReference type="OrthoDB" id="9802901at2"/>
<keyword evidence="2" id="KW-0540">Nuclease</keyword>
<dbReference type="CDD" id="cd00085">
    <property type="entry name" value="HNHc"/>
    <property type="match status" value="1"/>
</dbReference>
<reference evidence="3" key="1">
    <citation type="submission" date="2016-11" db="EMBL/GenBank/DDBJ databases">
        <authorList>
            <person name="Varghese N."/>
            <person name="Submissions S."/>
        </authorList>
    </citation>
    <scope>NUCLEOTIDE SEQUENCE [LARGE SCALE GENOMIC DNA]</scope>
    <source>
        <strain evidence="3">DSM 15449</strain>
    </source>
</reference>
<accession>A0A1M5QJF9</accession>
<keyword evidence="3" id="KW-1185">Reference proteome</keyword>
<dbReference type="InterPro" id="IPR052892">
    <property type="entry name" value="NA-targeting_endonuclease"/>
</dbReference>
<dbReference type="GO" id="GO:0004519">
    <property type="term" value="F:endonuclease activity"/>
    <property type="evidence" value="ECO:0007669"/>
    <property type="project" value="UniProtKB-KW"/>
</dbReference>
<keyword evidence="2" id="KW-0378">Hydrolase</keyword>
<keyword evidence="2" id="KW-0255">Endonuclease</keyword>
<dbReference type="SMART" id="SM00507">
    <property type="entry name" value="HNHc"/>
    <property type="match status" value="1"/>
</dbReference>
<dbReference type="PANTHER" id="PTHR33877:SF2">
    <property type="entry name" value="OS07G0170200 PROTEIN"/>
    <property type="match status" value="1"/>
</dbReference>
<gene>
    <name evidence="2" type="ORF">SAMN02746098_00282</name>
</gene>
<dbReference type="GO" id="GO:0008270">
    <property type="term" value="F:zinc ion binding"/>
    <property type="evidence" value="ECO:0007669"/>
    <property type="project" value="InterPro"/>
</dbReference>
<evidence type="ECO:0000259" key="1">
    <source>
        <dbReference type="SMART" id="SM00507"/>
    </source>
</evidence>
<organism evidence="2 3">
    <name type="scientific">Desulfosporosinus lacus DSM 15449</name>
    <dbReference type="NCBI Taxonomy" id="1121420"/>
    <lineage>
        <taxon>Bacteria</taxon>
        <taxon>Bacillati</taxon>
        <taxon>Bacillota</taxon>
        <taxon>Clostridia</taxon>
        <taxon>Eubacteriales</taxon>
        <taxon>Desulfitobacteriaceae</taxon>
        <taxon>Desulfosporosinus</taxon>
    </lineage>
</organism>
<name>A0A1M5QJF9_9FIRM</name>
<dbReference type="InterPro" id="IPR002711">
    <property type="entry name" value="HNH"/>
</dbReference>
<dbReference type="GO" id="GO:0003676">
    <property type="term" value="F:nucleic acid binding"/>
    <property type="evidence" value="ECO:0007669"/>
    <property type="project" value="InterPro"/>
</dbReference>
<dbReference type="Proteomes" id="UP000183954">
    <property type="component" value="Unassembled WGS sequence"/>
</dbReference>
<dbReference type="EMBL" id="FQXJ01000003">
    <property type="protein sequence ID" value="SHH14225.1"/>
    <property type="molecule type" value="Genomic_DNA"/>
</dbReference>
<dbReference type="InterPro" id="IPR003615">
    <property type="entry name" value="HNH_nuc"/>
</dbReference>